<dbReference type="Proteomes" id="UP000321197">
    <property type="component" value="Unassembled WGS sequence"/>
</dbReference>
<dbReference type="RefSeq" id="WP_240637096.1">
    <property type="nucleotide sequence ID" value="NZ_BJXL01000113.1"/>
</dbReference>
<comment type="caution">
    <text evidence="2">The sequence shown here is derived from an EMBL/GenBank/DDBJ whole genome shotgun (WGS) entry which is preliminary data.</text>
</comment>
<evidence type="ECO:0000313" key="3">
    <source>
        <dbReference type="Proteomes" id="UP000321197"/>
    </source>
</evidence>
<reference evidence="2 3" key="1">
    <citation type="submission" date="2019-07" db="EMBL/GenBank/DDBJ databases">
        <title>Whole genome shotgun sequence of Meiothermus hypogaeus NBRC 106114.</title>
        <authorList>
            <person name="Hosoyama A."/>
            <person name="Uohara A."/>
            <person name="Ohji S."/>
            <person name="Ichikawa N."/>
        </authorList>
    </citation>
    <scope>NUCLEOTIDE SEQUENCE [LARGE SCALE GENOMIC DNA]</scope>
    <source>
        <strain evidence="2 3">NBRC 106114</strain>
    </source>
</reference>
<dbReference type="Pfam" id="PF01609">
    <property type="entry name" value="DDE_Tnp_1"/>
    <property type="match status" value="1"/>
</dbReference>
<dbReference type="EMBL" id="BJXL01000113">
    <property type="protein sequence ID" value="GEM84597.1"/>
    <property type="molecule type" value="Genomic_DNA"/>
</dbReference>
<dbReference type="GO" id="GO:0003677">
    <property type="term" value="F:DNA binding"/>
    <property type="evidence" value="ECO:0007669"/>
    <property type="project" value="InterPro"/>
</dbReference>
<sequence>MRYYPSLQEIVAAIEALLLPRRKKAPQGRKPCYSDELIIALAVYQHLWRFRYAQVLLLWLRSQGEPVPAPSTFCERKAQLLGQMVLAVKALAALLNPPLRLRMDSKKLPTAALARAKRVRLPGRIGRDHANRTHFYGLRLHAQVDDRGYLRRVLLRPAQEHDVTVAVRLLRGLKYGVVPGDRGYLSRGLKAEVARTEHAAP</sequence>
<gene>
    <name evidence="2" type="ORF">MHY01S_27630</name>
</gene>
<feature type="domain" description="Transposase IS4-like" evidence="1">
    <location>
        <begin position="125"/>
        <end position="194"/>
    </location>
</feature>
<dbReference type="AlphaFoldDB" id="A0A511R5S1"/>
<proteinExistence type="predicted"/>
<accession>A0A511R5S1</accession>
<dbReference type="GO" id="GO:0004803">
    <property type="term" value="F:transposase activity"/>
    <property type="evidence" value="ECO:0007669"/>
    <property type="project" value="InterPro"/>
</dbReference>
<evidence type="ECO:0000259" key="1">
    <source>
        <dbReference type="Pfam" id="PF01609"/>
    </source>
</evidence>
<dbReference type="InterPro" id="IPR002559">
    <property type="entry name" value="Transposase_11"/>
</dbReference>
<name>A0A511R5S1_9DEIN</name>
<dbReference type="GO" id="GO:0006313">
    <property type="term" value="P:DNA transposition"/>
    <property type="evidence" value="ECO:0007669"/>
    <property type="project" value="InterPro"/>
</dbReference>
<evidence type="ECO:0000313" key="2">
    <source>
        <dbReference type="EMBL" id="GEM84597.1"/>
    </source>
</evidence>
<protein>
    <recommendedName>
        <fullName evidence="1">Transposase IS4-like domain-containing protein</fullName>
    </recommendedName>
</protein>
<organism evidence="2 3">
    <name type="scientific">Meiothermus hypogaeus NBRC 106114</name>
    <dbReference type="NCBI Taxonomy" id="1227553"/>
    <lineage>
        <taxon>Bacteria</taxon>
        <taxon>Thermotogati</taxon>
        <taxon>Deinococcota</taxon>
        <taxon>Deinococci</taxon>
        <taxon>Thermales</taxon>
        <taxon>Thermaceae</taxon>
        <taxon>Meiothermus</taxon>
    </lineage>
</organism>